<comment type="caution">
    <text evidence="3">The sequence shown here is derived from an EMBL/GenBank/DDBJ whole genome shotgun (WGS) entry which is preliminary data.</text>
</comment>
<dbReference type="EMBL" id="JAFIMR010000009">
    <property type="protein sequence ID" value="KAI1874710.1"/>
    <property type="molecule type" value="Genomic_DNA"/>
</dbReference>
<gene>
    <name evidence="3" type="ORF">JX265_004918</name>
</gene>
<name>A0A9P9WQC0_9PEZI</name>
<evidence type="ECO:0000256" key="1">
    <source>
        <dbReference type="SAM" id="MobiDB-lite"/>
    </source>
</evidence>
<dbReference type="PANTHER" id="PTHR34618">
    <property type="entry name" value="SURFACE PROTEIN MAS1, PUTATIVE-RELATED"/>
    <property type="match status" value="1"/>
</dbReference>
<evidence type="ECO:0000313" key="3">
    <source>
        <dbReference type="EMBL" id="KAI1874710.1"/>
    </source>
</evidence>
<dbReference type="Pfam" id="PF11327">
    <property type="entry name" value="Egh16-like"/>
    <property type="match status" value="1"/>
</dbReference>
<evidence type="ECO:0000313" key="4">
    <source>
        <dbReference type="Proteomes" id="UP000829685"/>
    </source>
</evidence>
<feature type="chain" id="PRO_5040268483" description="GEgh 16 protein" evidence="2">
    <location>
        <begin position="20"/>
        <end position="352"/>
    </location>
</feature>
<reference evidence="3" key="1">
    <citation type="submission" date="2021-03" db="EMBL/GenBank/DDBJ databases">
        <title>Revisited historic fungal species revealed as producer of novel bioactive compounds through whole genome sequencing and comparative genomics.</title>
        <authorList>
            <person name="Vignolle G.A."/>
            <person name="Hochenegger N."/>
            <person name="Mach R.L."/>
            <person name="Mach-Aigner A.R."/>
            <person name="Javad Rahimi M."/>
            <person name="Salim K.A."/>
            <person name="Chan C.M."/>
            <person name="Lim L.B.L."/>
            <person name="Cai F."/>
            <person name="Druzhinina I.S."/>
            <person name="U'Ren J.M."/>
            <person name="Derntl C."/>
        </authorList>
    </citation>
    <scope>NUCLEOTIDE SEQUENCE</scope>
    <source>
        <strain evidence="3">TUCIM 5799</strain>
    </source>
</reference>
<dbReference type="PANTHER" id="PTHR34618:SF3">
    <property type="entry name" value="GEGH 16 PROTEIN"/>
    <property type="match status" value="1"/>
</dbReference>
<feature type="region of interest" description="Disordered" evidence="1">
    <location>
        <begin position="306"/>
        <end position="352"/>
    </location>
</feature>
<organism evidence="3 4">
    <name type="scientific">Neoarthrinium moseri</name>
    <dbReference type="NCBI Taxonomy" id="1658444"/>
    <lineage>
        <taxon>Eukaryota</taxon>
        <taxon>Fungi</taxon>
        <taxon>Dikarya</taxon>
        <taxon>Ascomycota</taxon>
        <taxon>Pezizomycotina</taxon>
        <taxon>Sordariomycetes</taxon>
        <taxon>Xylariomycetidae</taxon>
        <taxon>Amphisphaeriales</taxon>
        <taxon>Apiosporaceae</taxon>
        <taxon>Neoarthrinium</taxon>
    </lineage>
</organism>
<accession>A0A9P9WQC0</accession>
<feature type="compositionally biased region" description="Basic residues" evidence="1">
    <location>
        <begin position="343"/>
        <end position="352"/>
    </location>
</feature>
<keyword evidence="2" id="KW-0732">Signal</keyword>
<sequence>MLSPSYLLSYAALVALARAHGVILAAVGEAGSPTSIGFQVDQALARNCTTINPCQQDATLIRDAEIAANIVNECGRTELTGNIDIGENTENAIAANAVTQVKAGTRMTVTIHQVNADGAGPYACDLVSAGNNGIITANLSVENNVPGVNGFSQAKAQDFNVTVIMPDTFPACTGSSLGNVCTVRCRNNAQAGPFGGCFPVQQVDTVASVNTPANIPTASNLKAVAAQVAVDQKDLAVAIEANQNAGTADALANAENVNKILGISIASGTFPTLTPTVENNAVATATAATTAADAAASTSSAAAAATTTASGRKSKGNKNNGNNNGNANGNNNNNAANNNNNKRGLRFARRSD</sequence>
<proteinExistence type="predicted"/>
<feature type="signal peptide" evidence="2">
    <location>
        <begin position="1"/>
        <end position="19"/>
    </location>
</feature>
<evidence type="ECO:0008006" key="5">
    <source>
        <dbReference type="Google" id="ProtNLM"/>
    </source>
</evidence>
<feature type="compositionally biased region" description="Low complexity" evidence="1">
    <location>
        <begin position="317"/>
        <end position="342"/>
    </location>
</feature>
<keyword evidence="4" id="KW-1185">Reference proteome</keyword>
<dbReference type="Proteomes" id="UP000829685">
    <property type="component" value="Unassembled WGS sequence"/>
</dbReference>
<protein>
    <recommendedName>
        <fullName evidence="5">GEgh 16 protein</fullName>
    </recommendedName>
</protein>
<evidence type="ECO:0000256" key="2">
    <source>
        <dbReference type="SAM" id="SignalP"/>
    </source>
</evidence>
<dbReference type="AlphaFoldDB" id="A0A9P9WQC0"/>
<dbReference type="OrthoDB" id="3241054at2759"/>
<dbReference type="InterPro" id="IPR021476">
    <property type="entry name" value="Egh16-like"/>
</dbReference>